<gene>
    <name evidence="1" type="ORF">MRB53_001649</name>
</gene>
<comment type="caution">
    <text evidence="1">The sequence shown here is derived from an EMBL/GenBank/DDBJ whole genome shotgun (WGS) entry which is preliminary data.</text>
</comment>
<organism evidence="1 2">
    <name type="scientific">Persea americana</name>
    <name type="common">Avocado</name>
    <dbReference type="NCBI Taxonomy" id="3435"/>
    <lineage>
        <taxon>Eukaryota</taxon>
        <taxon>Viridiplantae</taxon>
        <taxon>Streptophyta</taxon>
        <taxon>Embryophyta</taxon>
        <taxon>Tracheophyta</taxon>
        <taxon>Spermatophyta</taxon>
        <taxon>Magnoliopsida</taxon>
        <taxon>Magnoliidae</taxon>
        <taxon>Laurales</taxon>
        <taxon>Lauraceae</taxon>
        <taxon>Persea</taxon>
    </lineage>
</organism>
<reference evidence="1 2" key="1">
    <citation type="journal article" date="2022" name="Hortic Res">
        <title>A haplotype resolved chromosomal level avocado genome allows analysis of novel avocado genes.</title>
        <authorList>
            <person name="Nath O."/>
            <person name="Fletcher S.J."/>
            <person name="Hayward A."/>
            <person name="Shaw L.M."/>
            <person name="Masouleh A.K."/>
            <person name="Furtado A."/>
            <person name="Henry R.J."/>
            <person name="Mitter N."/>
        </authorList>
    </citation>
    <scope>NUCLEOTIDE SEQUENCE [LARGE SCALE GENOMIC DNA]</scope>
    <source>
        <strain evidence="2">cv. Hass</strain>
    </source>
</reference>
<sequence>MEDETDDLVSNGIVVVEGGEGIEEWRDEEMGVEGAEVVEEKRVWDGLGELREGVGDEVGEAEEAEDWWRKSNAPCSEEEAMDAAGMGLVVWDLGDDSDEAINGYYLKPTQISSPPWSFFFLLHCSTLCAFFFLLHSSSPRAFLFCSSSFSLFLHEFSSSFFHLQPLLPSVNGERRAPQGEEEPIIQALDNGASMALSEDVHYSASIPSISRHMEEHSSNKEQQSHVPDEWITRGLNNAIQ</sequence>
<accession>A0ACC2MSB3</accession>
<evidence type="ECO:0000313" key="1">
    <source>
        <dbReference type="EMBL" id="KAJ8648626.1"/>
    </source>
</evidence>
<protein>
    <submittedName>
        <fullName evidence="1">Uncharacterized protein</fullName>
    </submittedName>
</protein>
<dbReference type="EMBL" id="CM056809">
    <property type="protein sequence ID" value="KAJ8648626.1"/>
    <property type="molecule type" value="Genomic_DNA"/>
</dbReference>
<dbReference type="Proteomes" id="UP001234297">
    <property type="component" value="Chromosome 1"/>
</dbReference>
<proteinExistence type="predicted"/>
<keyword evidence="2" id="KW-1185">Reference proteome</keyword>
<evidence type="ECO:0000313" key="2">
    <source>
        <dbReference type="Proteomes" id="UP001234297"/>
    </source>
</evidence>
<name>A0ACC2MSB3_PERAE</name>